<evidence type="ECO:0000259" key="5">
    <source>
        <dbReference type="PROSITE" id="PS50222"/>
    </source>
</evidence>
<proteinExistence type="predicted"/>
<dbReference type="SMART" id="SM00054">
    <property type="entry name" value="EFh"/>
    <property type="match status" value="5"/>
</dbReference>
<reference evidence="6 7" key="1">
    <citation type="journal article" date="2015" name="Sci. Rep.">
        <title>Genome of the facultative scuticociliatosis pathogen Pseudocohnilembus persalinus provides insight into its virulence through horizontal gene transfer.</title>
        <authorList>
            <person name="Xiong J."/>
            <person name="Wang G."/>
            <person name="Cheng J."/>
            <person name="Tian M."/>
            <person name="Pan X."/>
            <person name="Warren A."/>
            <person name="Jiang C."/>
            <person name="Yuan D."/>
            <person name="Miao W."/>
        </authorList>
    </citation>
    <scope>NUCLEOTIDE SEQUENCE [LARGE SCALE GENOMIC DNA]</scope>
    <source>
        <strain evidence="6">36N120E</strain>
    </source>
</reference>
<dbReference type="EMBL" id="LDAU01000260">
    <property type="protein sequence ID" value="KRW98251.1"/>
    <property type="molecule type" value="Genomic_DNA"/>
</dbReference>
<dbReference type="PANTHER" id="PTHR34524">
    <property type="entry name" value="CALCYPHOSIN"/>
    <property type="match status" value="1"/>
</dbReference>
<dbReference type="Gene3D" id="1.10.238.10">
    <property type="entry name" value="EF-hand"/>
    <property type="match status" value="3"/>
</dbReference>
<dbReference type="CDD" id="cd00051">
    <property type="entry name" value="EFh"/>
    <property type="match status" value="1"/>
</dbReference>
<dbReference type="OMA" id="AYDREDY"/>
<name>A0A0V0Q7W3_PSEPJ</name>
<feature type="compositionally biased region" description="Basic residues" evidence="4">
    <location>
        <begin position="247"/>
        <end position="264"/>
    </location>
</feature>
<evidence type="ECO:0000313" key="7">
    <source>
        <dbReference type="Proteomes" id="UP000054937"/>
    </source>
</evidence>
<organism evidence="6 7">
    <name type="scientific">Pseudocohnilembus persalinus</name>
    <name type="common">Ciliate</name>
    <dbReference type="NCBI Taxonomy" id="266149"/>
    <lineage>
        <taxon>Eukaryota</taxon>
        <taxon>Sar</taxon>
        <taxon>Alveolata</taxon>
        <taxon>Ciliophora</taxon>
        <taxon>Intramacronucleata</taxon>
        <taxon>Oligohymenophorea</taxon>
        <taxon>Scuticociliatia</taxon>
        <taxon>Philasterida</taxon>
        <taxon>Pseudocohnilembidae</taxon>
        <taxon>Pseudocohnilembus</taxon>
    </lineage>
</organism>
<evidence type="ECO:0000313" key="6">
    <source>
        <dbReference type="EMBL" id="KRW98251.1"/>
    </source>
</evidence>
<feature type="domain" description="EF-hand" evidence="5">
    <location>
        <begin position="742"/>
        <end position="772"/>
    </location>
</feature>
<dbReference type="SUPFAM" id="SSF47473">
    <property type="entry name" value="EF-hand"/>
    <property type="match status" value="2"/>
</dbReference>
<feature type="domain" description="EF-hand" evidence="5">
    <location>
        <begin position="607"/>
        <end position="642"/>
    </location>
</feature>
<evidence type="ECO:0000256" key="2">
    <source>
        <dbReference type="ARBA" id="ARBA00022737"/>
    </source>
</evidence>
<dbReference type="PROSITE" id="PS50222">
    <property type="entry name" value="EF_HAND_2"/>
    <property type="match status" value="4"/>
</dbReference>
<dbReference type="GO" id="GO:0005509">
    <property type="term" value="F:calcium ion binding"/>
    <property type="evidence" value="ECO:0007669"/>
    <property type="project" value="InterPro"/>
</dbReference>
<dbReference type="AlphaFoldDB" id="A0A0V0Q7W3"/>
<dbReference type="OrthoDB" id="311026at2759"/>
<feature type="region of interest" description="Disordered" evidence="4">
    <location>
        <begin position="232"/>
        <end position="269"/>
    </location>
</feature>
<feature type="region of interest" description="Disordered" evidence="4">
    <location>
        <begin position="389"/>
        <end position="408"/>
    </location>
</feature>
<feature type="domain" description="EF-hand" evidence="5">
    <location>
        <begin position="644"/>
        <end position="679"/>
    </location>
</feature>
<dbReference type="InterPro" id="IPR018247">
    <property type="entry name" value="EF_Hand_1_Ca_BS"/>
</dbReference>
<evidence type="ECO:0000256" key="1">
    <source>
        <dbReference type="ARBA" id="ARBA00022723"/>
    </source>
</evidence>
<dbReference type="PROSITE" id="PS00018">
    <property type="entry name" value="EF_HAND_1"/>
    <property type="match status" value="2"/>
</dbReference>
<keyword evidence="1" id="KW-0479">Metal-binding</keyword>
<accession>A0A0V0Q7W3</accession>
<keyword evidence="2" id="KW-0677">Repeat</keyword>
<dbReference type="InterPro" id="IPR011992">
    <property type="entry name" value="EF-hand-dom_pair"/>
</dbReference>
<protein>
    <recommendedName>
        <fullName evidence="5">EF-hand domain-containing protein</fullName>
    </recommendedName>
</protein>
<dbReference type="Pfam" id="PF13499">
    <property type="entry name" value="EF-hand_7"/>
    <property type="match status" value="2"/>
</dbReference>
<keyword evidence="7" id="KW-1185">Reference proteome</keyword>
<gene>
    <name evidence="6" type="ORF">PPERSA_05595</name>
</gene>
<keyword evidence="3" id="KW-0106">Calcium</keyword>
<dbReference type="InterPro" id="IPR051581">
    <property type="entry name" value="Ca-bind"/>
</dbReference>
<dbReference type="InParanoid" id="A0A0V0Q7W3"/>
<dbReference type="Pfam" id="PF13833">
    <property type="entry name" value="EF-hand_8"/>
    <property type="match status" value="1"/>
</dbReference>
<feature type="domain" description="EF-hand" evidence="5">
    <location>
        <begin position="194"/>
        <end position="229"/>
    </location>
</feature>
<comment type="caution">
    <text evidence="6">The sequence shown here is derived from an EMBL/GenBank/DDBJ whole genome shotgun (WGS) entry which is preliminary data.</text>
</comment>
<evidence type="ECO:0000256" key="3">
    <source>
        <dbReference type="ARBA" id="ARBA00022837"/>
    </source>
</evidence>
<dbReference type="InterPro" id="IPR002048">
    <property type="entry name" value="EF_hand_dom"/>
</dbReference>
<dbReference type="PANTHER" id="PTHR34524:SF6">
    <property type="entry name" value="CALCYPHOSINE LIKE"/>
    <property type="match status" value="1"/>
</dbReference>
<sequence>MLQRKTVIGFCEILKRFGENYENLDLLKQEASHNIRFEPYAIWQRINREVLPYIDAESIYEFMNFNGYHRSQSECQIYIKAYDREDYQDRLDYQDFAHSIIPQLCQKQRTIVTQRKTYKVEADELLDEDLEKNIAKIIDYQINILQKLGQGNILLMEDPNFKLEKLFEIITKNNTQKITMEMLQDFFHSWNFDLREDQINAIFKGLDRDQKGYIDIIDLKKFLKLQKEKKSIQNTQKSKKQLQQNKSKSKKGSLKPQNKLKKLQKSQTNAQIIQSPYKNTQKVLSPQKPHIMYEKIKTKCCKELNQPLKQKIITNQTNEFMSNNSTGIESQSYYNTFNSKYSDFPNNQDSNNYDKNDYISRTYKNLRNSLPNTEFQTFNKYNRYISPKNQYQQQKKVSQKQGKENQNQNNNLIYEKQDENLLERSFGKQKQIQNHIYKQTKNEALNRSIDKNLQNSRNRNNSLDVITNYENAKFMKKNINYSKTNKSILESDLYIKKSIKQENQSKNINNFFKNHSDMHSLTRNISPKRQKIDNLNDLYSLSVSSPKRPLSKIQVSLIQQKQSLNTIQNKYPLNKNKNEREVVKNLLHLIQLGDKKVEDLKNALFKQWDFNMIELFKFFDQNQENSINFDQFCEKFTEFGLNHCQKEAMYLVFKKFDKNGNKKLTFGEFATIFLPQQGSDKIIRKALQDDDKHFQTVPNHIIQLFSTETREICSKLIKKIVENESKFEESRMFIFKQKHYNLKQIFQELDQNQDGYIDQQDLLKFLTYFSKKEISLLFNRFDQQGVGKINYKNFLAEIHPSIFENPY</sequence>
<evidence type="ECO:0000256" key="4">
    <source>
        <dbReference type="SAM" id="MobiDB-lite"/>
    </source>
</evidence>
<dbReference type="Proteomes" id="UP000054937">
    <property type="component" value="Unassembled WGS sequence"/>
</dbReference>